<dbReference type="EMBL" id="CP000783">
    <property type="protein sequence ID" value="ABU79082.1"/>
    <property type="molecule type" value="Genomic_DNA"/>
</dbReference>
<reference evidence="1 2" key="1">
    <citation type="journal article" date="2010" name="PLoS ONE">
        <title>Genome sequence of Cronobacter sakazakii BAA-894 and comparative genomic hybridization analysis with other Cronobacter species.</title>
        <authorList>
            <person name="Kucerova E."/>
            <person name="Clifton S.W."/>
            <person name="Xia X.Q."/>
            <person name="Long F."/>
            <person name="Porwollik S."/>
            <person name="Fulton L."/>
            <person name="Fronick C."/>
            <person name="Minx P."/>
            <person name="Kyung K."/>
            <person name="Warren W."/>
            <person name="Fulton R."/>
            <person name="Feng D."/>
            <person name="Wollam A."/>
            <person name="Shah N."/>
            <person name="Bhonagiri V."/>
            <person name="Nash W.E."/>
            <person name="Hallsworth-Pepin K."/>
            <person name="Wilson R.K."/>
            <person name="McClelland M."/>
            <person name="Forsythe S.J."/>
        </authorList>
    </citation>
    <scope>NUCLEOTIDE SEQUENCE [LARGE SCALE GENOMIC DNA]</scope>
    <source>
        <strain evidence="1 2">ATCC BAA-894</strain>
    </source>
</reference>
<evidence type="ECO:0000313" key="1">
    <source>
        <dbReference type="EMBL" id="ABU79082.1"/>
    </source>
</evidence>
<evidence type="ECO:0000313" key="2">
    <source>
        <dbReference type="Proteomes" id="UP000000260"/>
    </source>
</evidence>
<dbReference type="Proteomes" id="UP000000260">
    <property type="component" value="Chromosome"/>
</dbReference>
<dbReference type="AlphaFoldDB" id="A7ML18"/>
<dbReference type="KEGG" id="esa:ESA_03896"/>
<keyword evidence="2" id="KW-1185">Reference proteome</keyword>
<sequence>MDSSFKAETKLLYSTSLKTIFILTSPINLLKNSCLITPSKHHPY</sequence>
<organism evidence="1 2">
    <name type="scientific">Cronobacter sakazakii (strain ATCC BAA-894)</name>
    <name type="common">Enterobacter sakazakii</name>
    <dbReference type="NCBI Taxonomy" id="290339"/>
    <lineage>
        <taxon>Bacteria</taxon>
        <taxon>Pseudomonadati</taxon>
        <taxon>Pseudomonadota</taxon>
        <taxon>Gammaproteobacteria</taxon>
        <taxon>Enterobacterales</taxon>
        <taxon>Enterobacteriaceae</taxon>
        <taxon>Cronobacter</taxon>
    </lineage>
</organism>
<proteinExistence type="predicted"/>
<dbReference type="HOGENOM" id="CLU_3215141_0_0_6"/>
<accession>A7ML18</accession>
<name>A7ML18_CROS8</name>
<protein>
    <submittedName>
        <fullName evidence="1">Uncharacterized protein</fullName>
    </submittedName>
</protein>
<gene>
    <name evidence="1" type="ordered locus">ESA_03896</name>
</gene>